<gene>
    <name evidence="2" type="ordered locus">Mmc1_2581</name>
</gene>
<evidence type="ECO:0000313" key="2">
    <source>
        <dbReference type="EMBL" id="ABK45080.1"/>
    </source>
</evidence>
<dbReference type="AlphaFoldDB" id="A0LAT7"/>
<dbReference type="Pfam" id="PF11994">
    <property type="entry name" value="DUF3489"/>
    <property type="match status" value="1"/>
</dbReference>
<dbReference type="OrthoDB" id="7206991at2"/>
<protein>
    <recommendedName>
        <fullName evidence="1">DUF6900 domain-containing protein</fullName>
    </recommendedName>
</protein>
<dbReference type="InterPro" id="IPR021880">
    <property type="entry name" value="DUF3489"/>
</dbReference>
<evidence type="ECO:0000259" key="1">
    <source>
        <dbReference type="Pfam" id="PF21841"/>
    </source>
</evidence>
<dbReference type="RefSeq" id="WP_011714192.1">
    <property type="nucleotide sequence ID" value="NC_008576.1"/>
</dbReference>
<organism evidence="2 3">
    <name type="scientific">Magnetococcus marinus (strain ATCC BAA-1437 / JCM 17883 / MC-1)</name>
    <dbReference type="NCBI Taxonomy" id="156889"/>
    <lineage>
        <taxon>Bacteria</taxon>
        <taxon>Pseudomonadati</taxon>
        <taxon>Pseudomonadota</taxon>
        <taxon>Magnetococcia</taxon>
        <taxon>Magnetococcales</taxon>
        <taxon>Magnetococcaceae</taxon>
        <taxon>Magnetococcus</taxon>
    </lineage>
</organism>
<dbReference type="STRING" id="156889.Mmc1_2581"/>
<dbReference type="KEGG" id="mgm:Mmc1_2581"/>
<dbReference type="EMBL" id="CP000471">
    <property type="protein sequence ID" value="ABK45080.1"/>
    <property type="molecule type" value="Genomic_DNA"/>
</dbReference>
<reference evidence="3" key="1">
    <citation type="journal article" date="2009" name="Appl. Environ. Microbiol.">
        <title>Complete genome sequence of the chemolithoautotrophic marine magnetotactic coccus strain MC-1.</title>
        <authorList>
            <person name="Schubbe S."/>
            <person name="Williams T.J."/>
            <person name="Xie G."/>
            <person name="Kiss H.E."/>
            <person name="Brettin T.S."/>
            <person name="Martinez D."/>
            <person name="Ross C.A."/>
            <person name="Schuler D."/>
            <person name="Cox B.L."/>
            <person name="Nealson K.H."/>
            <person name="Bazylinski D.A."/>
        </authorList>
    </citation>
    <scope>NUCLEOTIDE SEQUENCE [LARGE SCALE GENOMIC DNA]</scope>
    <source>
        <strain evidence="3">ATCC BAA-1437 / JCM 17883 / MC-1</strain>
    </source>
</reference>
<sequence length="233" mass="25377">MINLTHTQQTILKAAAQRPDGSINPLPERIKGGASVKVINALEAKGLIENVSINPPYPNWVLTSAAYQVIGQEPPALPPVENQIIDTMTEETAGEKPEETETPDDPEAGIFSRIALDHLFIDTLETRNSDSLDFHNVSFWGVQSALEAAFQAGIEAAQRKTPRSRGTRANSKQATMIEMMKRPQGATLDQITEETGWGSNTIRGAISGTLKKKLGLNVTRAKVDGITTYRITE</sequence>
<proteinExistence type="predicted"/>
<evidence type="ECO:0000313" key="3">
    <source>
        <dbReference type="Proteomes" id="UP000002586"/>
    </source>
</evidence>
<accession>A0LAT7</accession>
<dbReference type="eggNOG" id="COG1846">
    <property type="taxonomic scope" value="Bacteria"/>
</dbReference>
<dbReference type="HOGENOM" id="CLU_102158_1_0_5"/>
<feature type="domain" description="DUF6900" evidence="1">
    <location>
        <begin position="110"/>
        <end position="157"/>
    </location>
</feature>
<dbReference type="Pfam" id="PF21841">
    <property type="entry name" value="DUF6900"/>
    <property type="match status" value="1"/>
</dbReference>
<name>A0LAT7_MAGMM</name>
<dbReference type="Proteomes" id="UP000002586">
    <property type="component" value="Chromosome"/>
</dbReference>
<dbReference type="InterPro" id="IPR054195">
    <property type="entry name" value="DUF6900"/>
</dbReference>
<reference evidence="2 3" key="2">
    <citation type="journal article" date="2012" name="Int. J. Syst. Evol. Microbiol.">
        <title>Magnetococcus marinus gen. nov., sp. nov., a marine, magnetotactic bacterium that represents a novel lineage (Magnetococcaceae fam. nov.; Magnetococcales ord. nov.) at the base of the Alphaproteobacteria.</title>
        <authorList>
            <person name="Bazylinski D.A."/>
            <person name="Williams T.J."/>
            <person name="Lefevre C.T."/>
            <person name="Berg R.J."/>
            <person name="Zhang C.L."/>
            <person name="Bowser S.S."/>
            <person name="Dean A.J."/>
            <person name="Beveridge T.J."/>
        </authorList>
    </citation>
    <scope>NUCLEOTIDE SEQUENCE [LARGE SCALE GENOMIC DNA]</scope>
    <source>
        <strain evidence="3">ATCC BAA-1437 / JCM 17883 / MC-1</strain>
    </source>
</reference>
<keyword evidence="3" id="KW-1185">Reference proteome</keyword>